<evidence type="ECO:0008006" key="6">
    <source>
        <dbReference type="Google" id="ProtNLM"/>
    </source>
</evidence>
<sequence length="549" mass="61513">MKVNNAGEWTMRGRALERDRYRMGGTIQNGEGKEEREKRSWSKTAHIVVLDFLSAEWVREEEGWRGKGKGSIYRRGSISLMILCERMRRNYGFMDFTPSTSSSNSTPPTASAPTTTPSPPPSPPAPCHRRLPAPCAHSLKTGLQSYPHVANTLLSLYAKSKDLTLVKRVFDNIENPDVYSWTTLLSAGTKLGQVGYACEVFEKMPHRSVAVWNAIVTGCAENGYSDVALDMFRRMHLLGVRHDNYTFASVLSLCSLELVDFGRQVHSMVIKTGFLGRASVINAQLTMYFGCGNVNDAYEVFEEVEGLRDEITYNAMIVVHVQELAAVTMYSSCGDLNAARMVFERLEGKDIVSWNAMITSYAQGNLGGAATLAYVKMQREGTQPDEFTIGSLLASSKSIEIVEMIQSLVIRNGLIFKIEVSNAFISTFSKHGYMKQAYEDPIRHGKSRMQKVELDTLMRQKELLNGKHIELDFYTWWTLFSSCAAHGNMRLGRTIAGFLLQKEQNNPAVYVQLSNIYANAGQWEEAANLREMMKSHGVIKQPGYSWVTS</sequence>
<gene>
    <name evidence="4" type="ORF">RHGRI_009171</name>
</gene>
<reference evidence="4" key="1">
    <citation type="submission" date="2020-08" db="EMBL/GenBank/DDBJ databases">
        <title>Plant Genome Project.</title>
        <authorList>
            <person name="Zhang R.-G."/>
        </authorList>
    </citation>
    <scope>NUCLEOTIDE SEQUENCE</scope>
    <source>
        <strain evidence="4">WSP0</strain>
        <tissue evidence="4">Leaf</tissue>
    </source>
</reference>
<evidence type="ECO:0000256" key="3">
    <source>
        <dbReference type="SAM" id="MobiDB-lite"/>
    </source>
</evidence>
<feature type="repeat" description="PPR" evidence="2">
    <location>
        <begin position="350"/>
        <end position="384"/>
    </location>
</feature>
<dbReference type="InterPro" id="IPR011990">
    <property type="entry name" value="TPR-like_helical_dom_sf"/>
</dbReference>
<dbReference type="PANTHER" id="PTHR47926:SF533">
    <property type="entry name" value="DYW DOMAIN-CONTAINING PROTEIN"/>
    <property type="match status" value="1"/>
</dbReference>
<keyword evidence="5" id="KW-1185">Reference proteome</keyword>
<dbReference type="Proteomes" id="UP000823749">
    <property type="component" value="Chromosome 3"/>
</dbReference>
<dbReference type="Gene3D" id="1.25.40.10">
    <property type="entry name" value="Tetratricopeptide repeat domain"/>
    <property type="match status" value="3"/>
</dbReference>
<name>A0AAV6L4D3_9ERIC</name>
<dbReference type="GO" id="GO:0003723">
    <property type="term" value="F:RNA binding"/>
    <property type="evidence" value="ECO:0007669"/>
    <property type="project" value="InterPro"/>
</dbReference>
<accession>A0AAV6L4D3</accession>
<dbReference type="PROSITE" id="PS51375">
    <property type="entry name" value="PPR"/>
    <property type="match status" value="3"/>
</dbReference>
<dbReference type="InterPro" id="IPR046960">
    <property type="entry name" value="PPR_At4g14850-like_plant"/>
</dbReference>
<dbReference type="InterPro" id="IPR046848">
    <property type="entry name" value="E_motif"/>
</dbReference>
<evidence type="ECO:0000313" key="5">
    <source>
        <dbReference type="Proteomes" id="UP000823749"/>
    </source>
</evidence>
<dbReference type="EMBL" id="JACTNZ010000003">
    <property type="protein sequence ID" value="KAG5559546.1"/>
    <property type="molecule type" value="Genomic_DNA"/>
</dbReference>
<proteinExistence type="predicted"/>
<feature type="region of interest" description="Disordered" evidence="3">
    <location>
        <begin position="95"/>
        <end position="131"/>
    </location>
</feature>
<feature type="compositionally biased region" description="Pro residues" evidence="3">
    <location>
        <begin position="116"/>
        <end position="126"/>
    </location>
</feature>
<evidence type="ECO:0000313" key="4">
    <source>
        <dbReference type="EMBL" id="KAG5559546.1"/>
    </source>
</evidence>
<dbReference type="InterPro" id="IPR002885">
    <property type="entry name" value="PPR_rpt"/>
</dbReference>
<feature type="compositionally biased region" description="Low complexity" evidence="3">
    <location>
        <begin position="97"/>
        <end position="115"/>
    </location>
</feature>
<dbReference type="NCBIfam" id="TIGR00756">
    <property type="entry name" value="PPR"/>
    <property type="match status" value="2"/>
</dbReference>
<comment type="caution">
    <text evidence="4">The sequence shown here is derived from an EMBL/GenBank/DDBJ whole genome shotgun (WGS) entry which is preliminary data.</text>
</comment>
<organism evidence="4 5">
    <name type="scientific">Rhododendron griersonianum</name>
    <dbReference type="NCBI Taxonomy" id="479676"/>
    <lineage>
        <taxon>Eukaryota</taxon>
        <taxon>Viridiplantae</taxon>
        <taxon>Streptophyta</taxon>
        <taxon>Embryophyta</taxon>
        <taxon>Tracheophyta</taxon>
        <taxon>Spermatophyta</taxon>
        <taxon>Magnoliopsida</taxon>
        <taxon>eudicotyledons</taxon>
        <taxon>Gunneridae</taxon>
        <taxon>Pentapetalae</taxon>
        <taxon>asterids</taxon>
        <taxon>Ericales</taxon>
        <taxon>Ericaceae</taxon>
        <taxon>Ericoideae</taxon>
        <taxon>Rhodoreae</taxon>
        <taxon>Rhododendron</taxon>
    </lineage>
</organism>
<feature type="repeat" description="PPR" evidence="2">
    <location>
        <begin position="208"/>
        <end position="242"/>
    </location>
</feature>
<evidence type="ECO:0000256" key="1">
    <source>
        <dbReference type="ARBA" id="ARBA00022737"/>
    </source>
</evidence>
<protein>
    <recommendedName>
        <fullName evidence="6">Pentatricopeptide repeat-containing protein</fullName>
    </recommendedName>
</protein>
<feature type="repeat" description="PPR" evidence="2">
    <location>
        <begin position="506"/>
        <end position="540"/>
    </location>
</feature>
<dbReference type="Pfam" id="PF01535">
    <property type="entry name" value="PPR"/>
    <property type="match status" value="3"/>
</dbReference>
<keyword evidence="1" id="KW-0677">Repeat</keyword>
<dbReference type="PANTHER" id="PTHR47926">
    <property type="entry name" value="PENTATRICOPEPTIDE REPEAT-CONTAINING PROTEIN"/>
    <property type="match status" value="1"/>
</dbReference>
<dbReference type="GO" id="GO:0009451">
    <property type="term" value="P:RNA modification"/>
    <property type="evidence" value="ECO:0007669"/>
    <property type="project" value="InterPro"/>
</dbReference>
<dbReference type="AlphaFoldDB" id="A0AAV6L4D3"/>
<dbReference type="Pfam" id="PF20431">
    <property type="entry name" value="E_motif"/>
    <property type="match status" value="1"/>
</dbReference>
<evidence type="ECO:0000256" key="2">
    <source>
        <dbReference type="PROSITE-ProRule" id="PRU00708"/>
    </source>
</evidence>